<protein>
    <submittedName>
        <fullName evidence="1">Prevent-host-death family protein</fullName>
    </submittedName>
</protein>
<dbReference type="Proteomes" id="UP000004211">
    <property type="component" value="Unassembled WGS sequence"/>
</dbReference>
<sequence>MCEVTITQATSELPMLVKKLQTGEESVVYIKQDGRTVAQLTLSEDTRQIESKVDVSKRIGIAKGKFKMPKDFDKWDKDIEEMFGDTR</sequence>
<comment type="caution">
    <text evidence="1">The sequence shown here is derived from an EMBL/GenBank/DDBJ whole genome shotgun (WGS) entry which is preliminary data.</text>
</comment>
<dbReference type="EMBL" id="AEDR01000044">
    <property type="protein sequence ID" value="EFL55576.1"/>
    <property type="molecule type" value="Genomic_DNA"/>
</dbReference>
<evidence type="ECO:0000313" key="1">
    <source>
        <dbReference type="EMBL" id="EFL55576.1"/>
    </source>
</evidence>
<evidence type="ECO:0000313" key="2">
    <source>
        <dbReference type="Proteomes" id="UP000004211"/>
    </source>
</evidence>
<dbReference type="eggNOG" id="COG4118">
    <property type="taxonomic scope" value="Bacteria"/>
</dbReference>
<dbReference type="AlphaFoldDB" id="E1L7U5"/>
<proteinExistence type="predicted"/>
<reference evidence="1 2" key="1">
    <citation type="submission" date="2010-08" db="EMBL/GenBank/DDBJ databases">
        <authorList>
            <person name="Durkin A.S."/>
            <person name="Madupu R."/>
            <person name="Torralba M."/>
            <person name="Gillis M."/>
            <person name="Methe B."/>
            <person name="Sutton G."/>
            <person name="Nelson K.E."/>
        </authorList>
    </citation>
    <scope>NUCLEOTIDE SEQUENCE [LARGE SCALE GENOMIC DNA]</scope>
    <source>
        <strain evidence="1 2">ACS-049-V-Sch6</strain>
    </source>
</reference>
<organism evidence="1 2">
    <name type="scientific">Veillonella atypica ACS-049-V-Sch6</name>
    <dbReference type="NCBI Taxonomy" id="866776"/>
    <lineage>
        <taxon>Bacteria</taxon>
        <taxon>Bacillati</taxon>
        <taxon>Bacillota</taxon>
        <taxon>Negativicutes</taxon>
        <taxon>Veillonellales</taxon>
        <taxon>Veillonellaceae</taxon>
        <taxon>Veillonella</taxon>
    </lineage>
</organism>
<accession>E1L7U5</accession>
<dbReference type="RefSeq" id="WP_005378237.1">
    <property type="nucleotide sequence ID" value="NZ_AEDR01000044.1"/>
</dbReference>
<gene>
    <name evidence="1" type="ORF">HMPREF9321_0403</name>
</gene>
<name>E1L7U5_9FIRM</name>